<organism evidence="1 2">
    <name type="scientific">Daphnia magna</name>
    <dbReference type="NCBI Taxonomy" id="35525"/>
    <lineage>
        <taxon>Eukaryota</taxon>
        <taxon>Metazoa</taxon>
        <taxon>Ecdysozoa</taxon>
        <taxon>Arthropoda</taxon>
        <taxon>Crustacea</taxon>
        <taxon>Branchiopoda</taxon>
        <taxon>Diplostraca</taxon>
        <taxon>Cladocera</taxon>
        <taxon>Anomopoda</taxon>
        <taxon>Daphniidae</taxon>
        <taxon>Daphnia</taxon>
    </lineage>
</organism>
<protein>
    <submittedName>
        <fullName evidence="1">Nuclear receptor-binding factor 2</fullName>
    </submittedName>
</protein>
<name>A0A0P5B9R7_9CRUS</name>
<dbReference type="Gene3D" id="1.20.58.80">
    <property type="entry name" value="Phosphotransferase system, lactose/cellobiose-type IIA subunit"/>
    <property type="match status" value="1"/>
</dbReference>
<sequence>MEGSSLNQAHYETRRAEQLVRQGKLDDAIECHEKASTLLSSAMTLSDLTTVKQSLLCQKEYHIRQVWLLQSKIAQLEKYKKKMNSSGGKIGSVSCSVESQQETQQQLKVTQIEIMRTLSEADAALQLHADTCTSMDPHLNQVIECLQKMRQQLEQLFHFSRESDATTDLQLEAIEPIDEFAQSSQSISPETEKGSNDLETELPALAPLEVPHFDFSMLPM</sequence>
<accession>A0A0P5B9R7</accession>
<dbReference type="Proteomes" id="UP000076858">
    <property type="component" value="Unassembled WGS sequence"/>
</dbReference>
<dbReference type="STRING" id="35525.A0A0P5B9R7"/>
<evidence type="ECO:0000313" key="2">
    <source>
        <dbReference type="Proteomes" id="UP000076858"/>
    </source>
</evidence>
<comment type="caution">
    <text evidence="1">The sequence shown here is derived from an EMBL/GenBank/DDBJ whole genome shotgun (WGS) entry which is preliminary data.</text>
</comment>
<dbReference type="GO" id="GO:0006914">
    <property type="term" value="P:autophagy"/>
    <property type="evidence" value="ECO:0007669"/>
    <property type="project" value="InterPro"/>
</dbReference>
<gene>
    <name evidence="1" type="ORF">APZ42_019530</name>
</gene>
<dbReference type="Pfam" id="PF17169">
    <property type="entry name" value="NRBF2_MIT"/>
    <property type="match status" value="1"/>
</dbReference>
<keyword evidence="1" id="KW-0675">Receptor</keyword>
<dbReference type="InterPro" id="IPR033393">
    <property type="entry name" value="NRBF2_MIT"/>
</dbReference>
<dbReference type="PANTHER" id="PTHR14964">
    <property type="entry name" value="NUCLEAR RECEPTOR BINDING FACTOR 2"/>
    <property type="match status" value="1"/>
</dbReference>
<dbReference type="InterPro" id="IPR039679">
    <property type="entry name" value="NRBF2"/>
</dbReference>
<proteinExistence type="predicted"/>
<dbReference type="PANTHER" id="PTHR14964:SF2">
    <property type="entry name" value="NUCLEAR RECEPTOR-BINDING FACTOR 2"/>
    <property type="match status" value="1"/>
</dbReference>
<dbReference type="AlphaFoldDB" id="A0A0P5B9R7"/>
<dbReference type="OrthoDB" id="3694230at2759"/>
<keyword evidence="2" id="KW-1185">Reference proteome</keyword>
<reference evidence="1 2" key="1">
    <citation type="submission" date="2016-03" db="EMBL/GenBank/DDBJ databases">
        <title>EvidentialGene: Evidence-directed Construction of Genes on Genomes.</title>
        <authorList>
            <person name="Gilbert D.G."/>
            <person name="Choi J.-H."/>
            <person name="Mockaitis K."/>
            <person name="Colbourne J."/>
            <person name="Pfrender M."/>
        </authorList>
    </citation>
    <scope>NUCLEOTIDE SEQUENCE [LARGE SCALE GENOMIC DNA]</scope>
    <source>
        <strain evidence="1 2">Xinb3</strain>
        <tissue evidence="1">Complete organism</tissue>
    </source>
</reference>
<dbReference type="EMBL" id="LRGB01000930">
    <property type="protein sequence ID" value="KZS14995.1"/>
    <property type="molecule type" value="Genomic_DNA"/>
</dbReference>
<evidence type="ECO:0000313" key="1">
    <source>
        <dbReference type="EMBL" id="KZS14995.1"/>
    </source>
</evidence>
<dbReference type="SUPFAM" id="SSF140361">
    <property type="entry name" value="MIT domain-like"/>
    <property type="match status" value="1"/>
</dbReference>